<evidence type="ECO:0000256" key="2">
    <source>
        <dbReference type="ARBA" id="ARBA00013090"/>
    </source>
</evidence>
<gene>
    <name evidence="7 8" type="primary">murI</name>
    <name evidence="8" type="ORF">AAA081_04855</name>
</gene>
<dbReference type="InterPro" id="IPR001920">
    <property type="entry name" value="Asp/Glu_race"/>
</dbReference>
<dbReference type="Gene3D" id="3.40.50.1860">
    <property type="match status" value="2"/>
</dbReference>
<dbReference type="InterPro" id="IPR015942">
    <property type="entry name" value="Asp/Glu/hydantoin_racemase"/>
</dbReference>
<evidence type="ECO:0000256" key="1">
    <source>
        <dbReference type="ARBA" id="ARBA00001602"/>
    </source>
</evidence>
<dbReference type="HAMAP" id="MF_00258">
    <property type="entry name" value="Glu_racemase"/>
    <property type="match status" value="1"/>
</dbReference>
<evidence type="ECO:0000313" key="8">
    <source>
        <dbReference type="EMBL" id="MEQ3353631.1"/>
    </source>
</evidence>
<keyword evidence="3 7" id="KW-0133">Cell shape</keyword>
<feature type="binding site" evidence="7">
    <location>
        <begin position="9"/>
        <end position="10"/>
    </location>
    <ligand>
        <name>substrate</name>
    </ligand>
</feature>
<comment type="function">
    <text evidence="7">Provides the (R)-glutamate required for cell wall biosynthesis.</text>
</comment>
<comment type="pathway">
    <text evidence="7">Cell wall biogenesis; peptidoglycan biosynthesis.</text>
</comment>
<accession>A0ABV1J602</accession>
<evidence type="ECO:0000256" key="5">
    <source>
        <dbReference type="ARBA" id="ARBA00023235"/>
    </source>
</evidence>
<name>A0ABV1J602_9FIRM</name>
<feature type="binding site" evidence="7">
    <location>
        <begin position="73"/>
        <end position="74"/>
    </location>
    <ligand>
        <name>substrate</name>
    </ligand>
</feature>
<comment type="catalytic activity">
    <reaction evidence="1 7">
        <text>L-glutamate = D-glutamate</text>
        <dbReference type="Rhea" id="RHEA:12813"/>
        <dbReference type="ChEBI" id="CHEBI:29985"/>
        <dbReference type="ChEBI" id="CHEBI:29986"/>
        <dbReference type="EC" id="5.1.1.3"/>
    </reaction>
</comment>
<feature type="binding site" evidence="7">
    <location>
        <begin position="184"/>
        <end position="185"/>
    </location>
    <ligand>
        <name>substrate</name>
    </ligand>
</feature>
<evidence type="ECO:0000313" key="9">
    <source>
        <dbReference type="Proteomes" id="UP001481872"/>
    </source>
</evidence>
<feature type="active site" description="Proton donor/acceptor" evidence="7">
    <location>
        <position position="72"/>
    </location>
</feature>
<evidence type="ECO:0000256" key="7">
    <source>
        <dbReference type="HAMAP-Rule" id="MF_00258"/>
    </source>
</evidence>
<sequence length="264" mass="29567">MSDSIVIFDSGLGGVTALMEAVRAMPAEHFIYYGDTAHVPYGPKDAEEIQGYLDQMMAATRPYSPKAVLLACNTATVTSADYLRKKYTIPIVGMEPAVKPAIEHDVDLKRILVLSTEGTGKSARLRRLVEKFDDDRLVDILPLPNLVDFAERLEFDTDAVRYDLETILASYPLEEYGALVLGCTHFIWYRDLFRELLPEHMEILDGNAATVRQLMRKLEGNIKKEGEGKLQMAFTGELSDDTATFLRSRLPQKVKFISLGADND</sequence>
<evidence type="ECO:0000256" key="6">
    <source>
        <dbReference type="ARBA" id="ARBA00023316"/>
    </source>
</evidence>
<reference evidence="8 9" key="1">
    <citation type="submission" date="2024-04" db="EMBL/GenBank/DDBJ databases">
        <title>Human intestinal bacterial collection.</title>
        <authorList>
            <person name="Pauvert C."/>
            <person name="Hitch T.C.A."/>
            <person name="Clavel T."/>
        </authorList>
    </citation>
    <scope>NUCLEOTIDE SEQUENCE [LARGE SCALE GENOMIC DNA]</scope>
    <source>
        <strain evidence="8 9">CLA-SR-H026</strain>
    </source>
</reference>
<dbReference type="SUPFAM" id="SSF53681">
    <property type="entry name" value="Aspartate/glutamate racemase"/>
    <property type="match status" value="2"/>
</dbReference>
<evidence type="ECO:0000256" key="3">
    <source>
        <dbReference type="ARBA" id="ARBA00022960"/>
    </source>
</evidence>
<feature type="active site" description="Proton donor/acceptor" evidence="7">
    <location>
        <position position="183"/>
    </location>
</feature>
<evidence type="ECO:0000256" key="4">
    <source>
        <dbReference type="ARBA" id="ARBA00022984"/>
    </source>
</evidence>
<keyword evidence="6 7" id="KW-0961">Cell wall biogenesis/degradation</keyword>
<organism evidence="8 9">
    <name type="scientific">Aedoeadaptatus acetigenes</name>
    <dbReference type="NCBI Taxonomy" id="2981723"/>
    <lineage>
        <taxon>Bacteria</taxon>
        <taxon>Bacillati</taxon>
        <taxon>Bacillota</taxon>
        <taxon>Tissierellia</taxon>
        <taxon>Tissierellales</taxon>
        <taxon>Peptoniphilaceae</taxon>
        <taxon>Aedoeadaptatus</taxon>
    </lineage>
</organism>
<dbReference type="EMBL" id="JBBNPS010000010">
    <property type="protein sequence ID" value="MEQ3353631.1"/>
    <property type="molecule type" value="Genomic_DNA"/>
</dbReference>
<dbReference type="InterPro" id="IPR004391">
    <property type="entry name" value="Glu_race"/>
</dbReference>
<dbReference type="Pfam" id="PF01177">
    <property type="entry name" value="Asp_Glu_race"/>
    <property type="match status" value="1"/>
</dbReference>
<dbReference type="PANTHER" id="PTHR21198">
    <property type="entry name" value="GLUTAMATE RACEMASE"/>
    <property type="match status" value="1"/>
</dbReference>
<keyword evidence="9" id="KW-1185">Reference proteome</keyword>
<dbReference type="Proteomes" id="UP001481872">
    <property type="component" value="Unassembled WGS sequence"/>
</dbReference>
<comment type="similarity">
    <text evidence="7">Belongs to the aspartate/glutamate racemases family.</text>
</comment>
<dbReference type="NCBIfam" id="TIGR00067">
    <property type="entry name" value="glut_race"/>
    <property type="match status" value="1"/>
</dbReference>
<dbReference type="RefSeq" id="WP_349053899.1">
    <property type="nucleotide sequence ID" value="NZ_JBBNPS010000010.1"/>
</dbReference>
<dbReference type="GO" id="GO:0008881">
    <property type="term" value="F:glutamate racemase activity"/>
    <property type="evidence" value="ECO:0007669"/>
    <property type="project" value="UniProtKB-EC"/>
</dbReference>
<proteinExistence type="inferred from homology"/>
<protein>
    <recommendedName>
        <fullName evidence="2 7">Glutamate racemase</fullName>
        <ecNumber evidence="2 7">5.1.1.3</ecNumber>
    </recommendedName>
</protein>
<feature type="binding site" evidence="7">
    <location>
        <begin position="41"/>
        <end position="42"/>
    </location>
    <ligand>
        <name>substrate</name>
    </ligand>
</feature>
<dbReference type="PANTHER" id="PTHR21198:SF3">
    <property type="entry name" value="GLUTAMATE RACEMASE"/>
    <property type="match status" value="1"/>
</dbReference>
<comment type="caution">
    <text evidence="8">The sequence shown here is derived from an EMBL/GenBank/DDBJ whole genome shotgun (WGS) entry which is preliminary data.</text>
</comment>
<keyword evidence="5 7" id="KW-0413">Isomerase</keyword>
<dbReference type="EC" id="5.1.1.3" evidence="2 7"/>
<keyword evidence="4 7" id="KW-0573">Peptidoglycan synthesis</keyword>